<evidence type="ECO:0000256" key="2">
    <source>
        <dbReference type="SAM" id="SignalP"/>
    </source>
</evidence>
<feature type="transmembrane region" description="Helical" evidence="1">
    <location>
        <begin position="197"/>
        <end position="218"/>
    </location>
</feature>
<feature type="chain" id="PRO_5042090051" evidence="2">
    <location>
        <begin position="24"/>
        <end position="379"/>
    </location>
</feature>
<dbReference type="Proteomes" id="UP001208131">
    <property type="component" value="Unassembled WGS sequence"/>
</dbReference>
<dbReference type="RefSeq" id="WP_267300374.1">
    <property type="nucleotide sequence ID" value="NZ_JAOQJZ010000002.1"/>
</dbReference>
<evidence type="ECO:0000256" key="1">
    <source>
        <dbReference type="SAM" id="Phobius"/>
    </source>
</evidence>
<feature type="transmembrane region" description="Helical" evidence="1">
    <location>
        <begin position="121"/>
        <end position="139"/>
    </location>
</feature>
<protein>
    <submittedName>
        <fullName evidence="3">Stage III sporulation protein AE</fullName>
    </submittedName>
</protein>
<feature type="transmembrane region" description="Helical" evidence="1">
    <location>
        <begin position="266"/>
        <end position="286"/>
    </location>
</feature>
<comment type="caution">
    <text evidence="3">The sequence shown here is derived from an EMBL/GenBank/DDBJ whole genome shotgun (WGS) entry which is preliminary data.</text>
</comment>
<evidence type="ECO:0000313" key="4">
    <source>
        <dbReference type="Proteomes" id="UP001208131"/>
    </source>
</evidence>
<dbReference type="Pfam" id="PF09546">
    <property type="entry name" value="Spore_III_AE"/>
    <property type="match status" value="1"/>
</dbReference>
<feature type="signal peptide" evidence="2">
    <location>
        <begin position="1"/>
        <end position="23"/>
    </location>
</feature>
<name>A0AAE3IGA7_9FIRM</name>
<keyword evidence="2" id="KW-0732">Signal</keyword>
<gene>
    <name evidence="3" type="ORF">OCV57_02495</name>
</gene>
<feature type="transmembrane region" description="Helical" evidence="1">
    <location>
        <begin position="292"/>
        <end position="310"/>
    </location>
</feature>
<sequence length="379" mass="39631">MKKIIATVIIVLAVMFTPQGVYADSEEQNNEYYDRLISEINEGLSFEGDEDVKTVLEDNNITLEDPSSAANISVSDVIKHIFESFTAALRSPLIMLGKITAATMLCVLVRSMSAEGTVDKVFTLICVLTTVLVISDTVTDSLYSVKTSMEQMNRFMMSYIPIFSSVATAGGSAAAGAGYYGVMLIICESAGILADTILVPFLSAVLAVTLVSAINPSLDLGSLAESVKKLVIWVLGIVMTLFTGLLSIQSFAGAAADNLSARAVKFAASSFIPVIGGSVSEAYSAVKGSIGVIRTSVGVIGVIIMSVIVAKPLLTLLAVKLAVWIGATINDIFGISNSGGLLKSINSVLSIGVSILAAYSIMFVISTSVVIMTAMNTGA</sequence>
<keyword evidence="1" id="KW-1133">Transmembrane helix</keyword>
<proteinExistence type="predicted"/>
<reference evidence="3 4" key="1">
    <citation type="journal article" date="2021" name="ISME Commun">
        <title>Automated analysis of genomic sequences facilitates high-throughput and comprehensive description of bacteria.</title>
        <authorList>
            <person name="Hitch T.C.A."/>
        </authorList>
    </citation>
    <scope>NUCLEOTIDE SEQUENCE [LARGE SCALE GENOMIC DNA]</scope>
    <source>
        <strain evidence="3 4">Sanger_31</strain>
    </source>
</reference>
<dbReference type="AlphaFoldDB" id="A0AAE3IGA7"/>
<keyword evidence="4" id="KW-1185">Reference proteome</keyword>
<dbReference type="EMBL" id="JAOQJZ010000002">
    <property type="protein sequence ID" value="MCU6704797.1"/>
    <property type="molecule type" value="Genomic_DNA"/>
</dbReference>
<feature type="transmembrane region" description="Helical" evidence="1">
    <location>
        <begin position="92"/>
        <end position="109"/>
    </location>
</feature>
<keyword evidence="1" id="KW-0812">Transmembrane</keyword>
<evidence type="ECO:0000313" key="3">
    <source>
        <dbReference type="EMBL" id="MCU6704797.1"/>
    </source>
</evidence>
<feature type="transmembrane region" description="Helical" evidence="1">
    <location>
        <begin position="348"/>
        <end position="374"/>
    </location>
</feature>
<feature type="transmembrane region" description="Helical" evidence="1">
    <location>
        <begin position="230"/>
        <end position="254"/>
    </location>
</feature>
<dbReference type="InterPro" id="IPR014194">
    <property type="entry name" value="Spore_III_AE"/>
</dbReference>
<organism evidence="3 4">
    <name type="scientific">Hominimerdicola aceti</name>
    <dbReference type="NCBI Taxonomy" id="2981726"/>
    <lineage>
        <taxon>Bacteria</taxon>
        <taxon>Bacillati</taxon>
        <taxon>Bacillota</taxon>
        <taxon>Clostridia</taxon>
        <taxon>Eubacteriales</taxon>
        <taxon>Oscillospiraceae</taxon>
        <taxon>Hominimerdicola</taxon>
    </lineage>
</organism>
<feature type="transmembrane region" description="Helical" evidence="1">
    <location>
        <begin position="159"/>
        <end position="185"/>
    </location>
</feature>
<keyword evidence="1" id="KW-0472">Membrane</keyword>
<accession>A0AAE3IGA7</accession>
<feature type="transmembrane region" description="Helical" evidence="1">
    <location>
        <begin position="317"/>
        <end position="336"/>
    </location>
</feature>